<comment type="catalytic activity">
    <reaction evidence="1">
        <text>S-ubiquitinyl-[E2 ubiquitin-conjugating enzyme]-L-cysteine + [acceptor protein]-L-lysine = [E2 ubiquitin-conjugating enzyme]-L-cysteine + N(6)-ubiquitinyl-[acceptor protein]-L-lysine.</text>
        <dbReference type="EC" id="2.3.2.27"/>
    </reaction>
</comment>
<accession>A0A4D9DDM2</accession>
<dbReference type="PROSITE" id="PS51416">
    <property type="entry name" value="MIB_HERC2"/>
    <property type="match status" value="1"/>
</dbReference>
<evidence type="ECO:0000313" key="8">
    <source>
        <dbReference type="EMBL" id="TFJ88213.1"/>
    </source>
</evidence>
<dbReference type="Proteomes" id="UP000355283">
    <property type="component" value="Unassembled WGS sequence"/>
</dbReference>
<dbReference type="InterPro" id="IPR004181">
    <property type="entry name" value="Znf_MIZ"/>
</dbReference>
<feature type="domain" description="MIB/HERC2" evidence="7">
    <location>
        <begin position="1769"/>
        <end position="1842"/>
    </location>
</feature>
<feature type="region of interest" description="Disordered" evidence="6">
    <location>
        <begin position="2518"/>
        <end position="2653"/>
    </location>
</feature>
<feature type="compositionally biased region" description="Basic and acidic residues" evidence="6">
    <location>
        <begin position="2590"/>
        <end position="2603"/>
    </location>
</feature>
<dbReference type="EC" id="2.3.2.27" evidence="2"/>
<feature type="region of interest" description="Disordered" evidence="6">
    <location>
        <begin position="196"/>
        <end position="234"/>
    </location>
</feature>
<keyword evidence="4" id="KW-0863">Zinc-finger</keyword>
<feature type="compositionally biased region" description="Basic and acidic residues" evidence="6">
    <location>
        <begin position="2545"/>
        <end position="2556"/>
    </location>
</feature>
<dbReference type="SUPFAM" id="SSF49899">
    <property type="entry name" value="Concanavalin A-like lectins/glucanases"/>
    <property type="match status" value="1"/>
</dbReference>
<keyword evidence="3" id="KW-0479">Metal-binding</keyword>
<evidence type="ECO:0000256" key="3">
    <source>
        <dbReference type="ARBA" id="ARBA00022723"/>
    </source>
</evidence>
<evidence type="ECO:0000256" key="5">
    <source>
        <dbReference type="ARBA" id="ARBA00022833"/>
    </source>
</evidence>
<feature type="region of interest" description="Disordered" evidence="6">
    <location>
        <begin position="638"/>
        <end position="658"/>
    </location>
</feature>
<dbReference type="SUPFAM" id="SSF48371">
    <property type="entry name" value="ARM repeat"/>
    <property type="match status" value="1"/>
</dbReference>
<gene>
    <name evidence="8" type="ORF">NSK_000564</name>
</gene>
<feature type="region of interest" description="Disordered" evidence="6">
    <location>
        <begin position="2667"/>
        <end position="2689"/>
    </location>
</feature>
<dbReference type="SUPFAM" id="SSF159034">
    <property type="entry name" value="Mib/herc2 domain-like"/>
    <property type="match status" value="1"/>
</dbReference>
<feature type="compositionally biased region" description="Basic and acidic residues" evidence="6">
    <location>
        <begin position="205"/>
        <end position="217"/>
    </location>
</feature>
<dbReference type="SMART" id="SM00504">
    <property type="entry name" value="Ubox"/>
    <property type="match status" value="1"/>
</dbReference>
<dbReference type="CDD" id="cd16651">
    <property type="entry name" value="SPL-RING_NSE2"/>
    <property type="match status" value="1"/>
</dbReference>
<dbReference type="PANTHER" id="PTHR23327">
    <property type="entry name" value="RING FINGER PROTEIN 127"/>
    <property type="match status" value="1"/>
</dbReference>
<dbReference type="InterPro" id="IPR013083">
    <property type="entry name" value="Znf_RING/FYVE/PHD"/>
</dbReference>
<dbReference type="InterPro" id="IPR003613">
    <property type="entry name" value="Ubox_domain"/>
</dbReference>
<evidence type="ECO:0000256" key="4">
    <source>
        <dbReference type="ARBA" id="ARBA00022771"/>
    </source>
</evidence>
<dbReference type="Gene3D" id="3.30.40.10">
    <property type="entry name" value="Zinc/RING finger domain, C3HC4 (zinc finger)"/>
    <property type="match status" value="1"/>
</dbReference>
<name>A0A4D9DDM2_9STRA</name>
<organism evidence="8 9">
    <name type="scientific">Nannochloropsis salina CCMP1776</name>
    <dbReference type="NCBI Taxonomy" id="1027361"/>
    <lineage>
        <taxon>Eukaryota</taxon>
        <taxon>Sar</taxon>
        <taxon>Stramenopiles</taxon>
        <taxon>Ochrophyta</taxon>
        <taxon>Eustigmatophyceae</taxon>
        <taxon>Eustigmatales</taxon>
        <taxon>Monodopsidaceae</taxon>
        <taxon>Microchloropsis</taxon>
        <taxon>Microchloropsis salina</taxon>
    </lineage>
</organism>
<dbReference type="SUPFAM" id="SSF57850">
    <property type="entry name" value="RING/U-box"/>
    <property type="match status" value="1"/>
</dbReference>
<keyword evidence="9" id="KW-1185">Reference proteome</keyword>
<feature type="compositionally biased region" description="Acidic residues" evidence="6">
    <location>
        <begin position="2569"/>
        <end position="2589"/>
    </location>
</feature>
<evidence type="ECO:0000256" key="6">
    <source>
        <dbReference type="SAM" id="MobiDB-lite"/>
    </source>
</evidence>
<comment type="caution">
    <text evidence="8">The sequence shown here is derived from an EMBL/GenBank/DDBJ whole genome shotgun (WGS) entry which is preliminary data.</text>
</comment>
<evidence type="ECO:0000256" key="1">
    <source>
        <dbReference type="ARBA" id="ARBA00000900"/>
    </source>
</evidence>
<dbReference type="GO" id="GO:0061630">
    <property type="term" value="F:ubiquitin protein ligase activity"/>
    <property type="evidence" value="ECO:0007669"/>
    <property type="project" value="UniProtKB-EC"/>
</dbReference>
<dbReference type="Gene3D" id="2.30.30.40">
    <property type="entry name" value="SH3 Domains"/>
    <property type="match status" value="1"/>
</dbReference>
<dbReference type="EMBL" id="SDOX01000002">
    <property type="protein sequence ID" value="TFJ88213.1"/>
    <property type="molecule type" value="Genomic_DNA"/>
</dbReference>
<keyword evidence="5" id="KW-0862">Zinc</keyword>
<feature type="compositionally biased region" description="Basic and acidic residues" evidence="6">
    <location>
        <begin position="2620"/>
        <end position="2633"/>
    </location>
</feature>
<dbReference type="InterPro" id="IPR010606">
    <property type="entry name" value="Mib_Herc2"/>
</dbReference>
<dbReference type="GO" id="GO:0008270">
    <property type="term" value="F:zinc ion binding"/>
    <property type="evidence" value="ECO:0007669"/>
    <property type="project" value="UniProtKB-KW"/>
</dbReference>
<dbReference type="InterPro" id="IPR037252">
    <property type="entry name" value="Mib_Herc2_sf"/>
</dbReference>
<sequence length="3034" mass="334093">MELDASVSPSRTAPPPDDSALNPDALPSITSELQHFAIQPPLEAPEDRHSQSYPPLARGVVSTREYDTDNSPLTDMPPVDTPCNLVPPCSALPYDGDKDLEKAINMAMKNKDTAAWKLLIKARTLRNNLSSAGSPSGFEDLQGASTVAGARCVNELRRAAVNLGWTDNEINWAQAKAEGDFVEGIKLLLREEVSAPHLNSEGAEGDQREEGGDDQRHRQQHQHPRQPVDPESAEAVVTSSILRRLSIDSTWQLLQSTQRAPGDEAARRKAWMENALILVQVSSLQRQGRLSMAVKKKMKSAIAHGLGREVNYLLRMMQQQQIRQHRDSVDREDSLFISYKCPLTDDLLYEPVTLVCGHTFSKRALEGVLSCGNRKCPICRGPISVADADELKVNILMRDTITRLFSDRILQLVRRDIALLRPGNIELAAEELYFVIERYKANEDIIDLAVHTLLTWTHDKKNLATLSRRGLGREVLTLLRVPAFRASAKFQRRTAGACLQILHAFGSGSAHGAKMLSESGVWATALSLLFDKLKVRGSELAALATEVFKLVALVVKSNQESAAMQLEPPVLAHQVLEFVHAHRQEASMNMVTASFHLIKSLIMLAHIKGSKESTLKTMDARQVLALWSVWSRTSPCKDKTSPLAQTVPPRVGGGNEATPMWGPEVVREGASLLSTAIFLQRNNADFDEHLTSILIDAGAVELGLNALERFPGDTDVLLAVVPLLLRLGFSPDEDANVIHEEVCMKLKAPLFLNGIERYLAGLDEKTQYDELPEDPIVFEKSSSSRIDIQEDGTQVMANGKGWVIGSVIAAGTLMLTYEILQEDEGDECSCLGISLASDPPATAEYRSTGSPFITLRCFSGEVYRDTRVVHASEAMKVHPGGIVRVSVDLEAGSLSFQVNDCLPVLIASDLKGCLIYPAAYFYLGEAQPDRSTHPIIRMSTTGSQTTKALAVAMDSALDFTFPVLLPTADVGRKSGDTHGSGTLRSLLYQEGQIVRRRASDFITSAAIGGSRDRSTRIDMMDLLGYSASRAYCYGVGPGVSTGVHTYVFKPSPALSVCFGMVASDAVEPVFRLRPTSPGAIQTSMLVCIWSTGRIACVGLPEGLQPVRYDGEDIVKMEEPITVRVRLEGDDKMLEVIRGARVIHMLDHLDRRLPNGQALHPFVGLLSAKDSIGIEYRVSSPVHGFGYNDTPARKAWTLKAQVVLQEMSILRDRSRSICMDPPTCLSLSALFQYLDEPTGPYRPVLVLEELKRRAMSGGLGAEAVMNIVCNICRSAARNINWDGNDREKAVWSLASLMRGADEQTCVVSSDTDGGSGGDKCKKDVLVRTGALKLIVMHCQDGFTPGGFELLASILGTPPCSANLQAYAQEIGVFPLLMATMDKNTHSRQTFPNCDNHQTGPAKENNVDPDRALDLLLLLLQGPGAPLEAVRREFLSLGLYHVLIKKVITRLFNTLPARRAMRDTIFGILLRLLAGEGYNQKKLMHEILQVGAAMTAANPFLIQLHELTPETDRAVDEIGMMVGAVSGLSGQALQPSISSPSHSPGPVDLSLPRRNVSELQEGWRGYVSRSGVASTCWQDAAFWALMDGDIDMLRVLLAVPHFVPFIADRVAFAPAWPGPWEDVISKPATMLDTLEELAAYNHIPQVEYVKAFLVAKAKASRRQSCDNLDNTSSGTTQTPSAFLQHPYVDGTLGIFCVETRATQPFGFLHNDLVVSAAAPEWGYARVLGTQGGRLWLQFQGCPGALTCPQLGWGPFDLRLVRAYRDMSSCGASTTFRLPLERGTRVVRGPHWEWGTQDAFAGNVGTVLGSGGGDGWYRVMWETTHTSNSYQYTLEHQDISRFNDPMENPFSTLFPALSEGLSTYVDESHSPGESAKACDDTANVIPFIAESLSEAGMDALLHRLCDLWSLVDNMEREGRQESKDQRTMLLACLASLGMRSPGRMAKIYEHSLARILVKEALIRLEDACFGCGHLFFLAAVCRSGPDDALNRLLQPSDHFIARLLHSLLSKKSSIDATCMSIFVLDTLLCRREDVVLREISTTLRESGPGFVHGILTACLERILSSKECFYAAAHVLALRVIRRVYRVQADLLQPSEEEKGKFAQLQERFLGLLDTYATYASSKIVVEELLRLLLDWIKTDAATSGSDYAKRQCSRVKILARALLDEFEEVNETLLRAPRQVILEAPNILRHALRARNDMALRKRSVNLLLRAGTLRILYQGDYAWTGPEVQHLTSLCSLLNELVISAPERTYHVVPLPLMRALLHVLSNTTDTAAVKAILQVYEYRLRVRENNTKGIFEATVCNGHGDNDSRNVRGGGNRAVSNNGRGTSHDNVGHEAFWTTLGPSLAHALCVSYSRLSDDVTSRVLALKILASVVQETGVLEQEDLEILLSSPPWIIQDVKALGIELEKIENGSTKTTKRAEDNVSALLIASKLRIIAMACRSFEMQVQINMKALVKQTVEWLKLYTKSKLVVEVAIQLLLSLIDDVHVLLPRQSFLSSGRRSTNSLFVQQNFSSKFLKSMDQSSRFPSPRPVSLVRGHQNGIPLSGERRQGREHHFPEPSQVTEALGDGIDNDEDDEGDSEFGGSAEDEEHDRGDILRNEDMRGETNSSSGYYPHSQPVRRGVDQVDGGGRERAVGAAGRGEDSGDSTVQSDDDVGNQDMLEAREEVALSSTSSRDSLCGKPGWEPSGTQLPHWVQVHLPRSEEPYQNSTVGEQHLSASKRDKQVRFQKWRAIELELRDYQHHTPQVLEVSAGRLPPGASLPLPANSLRGIRIIERSNHRQTGWLSLVEDDDLTEEENVVQILISRNFGPDEVSSKTGHIRVLARTRTGLEEVKAELEKAAVRPLLLRTALANEKDRSFLRIVTLFFRRFYPVYVELLPALANSEYDPVRGQAAGISFSEDGKHATFPFGPKLLVSVLNSSDGILRWVFRSSGNSSWAVGAIPASKIDRHDLMMAEQTLAVATTGLAGGRITLRKQIQSKKLEAVIDAHAKTFILTVEDDRDNPIVLPLSSESQEAFHLALMGYSNTTITFLDEL</sequence>
<evidence type="ECO:0000256" key="2">
    <source>
        <dbReference type="ARBA" id="ARBA00012483"/>
    </source>
</evidence>
<reference evidence="8 9" key="1">
    <citation type="submission" date="2019-01" db="EMBL/GenBank/DDBJ databases">
        <title>Nuclear Genome Assembly of the Microalgal Biofuel strain Nannochloropsis salina CCMP1776.</title>
        <authorList>
            <person name="Hovde B."/>
        </authorList>
    </citation>
    <scope>NUCLEOTIDE SEQUENCE [LARGE SCALE GENOMIC DNA]</scope>
    <source>
        <strain evidence="8 9">CCMP1776</strain>
    </source>
</reference>
<dbReference type="OrthoDB" id="6105938at2759"/>
<protein>
    <recommendedName>
        <fullName evidence="2">RING-type E3 ubiquitin transferase</fullName>
        <ecNumber evidence="2">2.3.2.27</ecNumber>
    </recommendedName>
</protein>
<dbReference type="InterPro" id="IPR013320">
    <property type="entry name" value="ConA-like_dom_sf"/>
</dbReference>
<proteinExistence type="predicted"/>
<dbReference type="InterPro" id="IPR016024">
    <property type="entry name" value="ARM-type_fold"/>
</dbReference>
<feature type="region of interest" description="Disordered" evidence="6">
    <location>
        <begin position="1"/>
        <end position="54"/>
    </location>
</feature>
<evidence type="ECO:0000259" key="7">
    <source>
        <dbReference type="PROSITE" id="PS51416"/>
    </source>
</evidence>
<dbReference type="GO" id="GO:0016567">
    <property type="term" value="P:protein ubiquitination"/>
    <property type="evidence" value="ECO:0007669"/>
    <property type="project" value="InterPro"/>
</dbReference>
<evidence type="ECO:0000313" key="9">
    <source>
        <dbReference type="Proteomes" id="UP000355283"/>
    </source>
</evidence>
<feature type="region of interest" description="Disordered" evidence="6">
    <location>
        <begin position="2306"/>
        <end position="2325"/>
    </location>
</feature>